<dbReference type="CDD" id="cd08356">
    <property type="entry name" value="VOC_CChe_VCA0619_like"/>
    <property type="match status" value="1"/>
</dbReference>
<organism evidence="2 3">
    <name type="scientific">Ferrimonas aestuarii</name>
    <dbReference type="NCBI Taxonomy" id="2569539"/>
    <lineage>
        <taxon>Bacteria</taxon>
        <taxon>Pseudomonadati</taxon>
        <taxon>Pseudomonadota</taxon>
        <taxon>Gammaproteobacteria</taxon>
        <taxon>Alteromonadales</taxon>
        <taxon>Ferrimonadaceae</taxon>
        <taxon>Ferrimonas</taxon>
    </lineage>
</organism>
<accession>A0A4U1BMB3</accession>
<name>A0A4U1BMB3_9GAMM</name>
<sequence length="126" mass="14391">MKAVAQPNLNAVELKAFVPAKSYEESKQFYQELGFTLASDTEGVAYFHCGGCSFLLQDFYHPELATNLMMHLLVEDLDAWYDKVIETKLAQRYQVKLSSPQQQPWGMRDFVIADPAGVLWRIAENQ</sequence>
<evidence type="ECO:0000259" key="1">
    <source>
        <dbReference type="PROSITE" id="PS51819"/>
    </source>
</evidence>
<dbReference type="EMBL" id="SWCJ01000009">
    <property type="protein sequence ID" value="TKB54305.1"/>
    <property type="molecule type" value="Genomic_DNA"/>
</dbReference>
<dbReference type="PROSITE" id="PS51819">
    <property type="entry name" value="VOC"/>
    <property type="match status" value="1"/>
</dbReference>
<protein>
    <submittedName>
        <fullName evidence="2">Glyoxalase</fullName>
    </submittedName>
</protein>
<keyword evidence="3" id="KW-1185">Reference proteome</keyword>
<dbReference type="InterPro" id="IPR037523">
    <property type="entry name" value="VOC_core"/>
</dbReference>
<evidence type="ECO:0000313" key="2">
    <source>
        <dbReference type="EMBL" id="TKB54305.1"/>
    </source>
</evidence>
<gene>
    <name evidence="2" type="ORF">FCL42_13010</name>
</gene>
<evidence type="ECO:0000313" key="3">
    <source>
        <dbReference type="Proteomes" id="UP000305675"/>
    </source>
</evidence>
<dbReference type="InterPro" id="IPR004360">
    <property type="entry name" value="Glyas_Fos-R_dOase_dom"/>
</dbReference>
<dbReference type="Proteomes" id="UP000305675">
    <property type="component" value="Unassembled WGS sequence"/>
</dbReference>
<proteinExistence type="predicted"/>
<dbReference type="RefSeq" id="WP_136863854.1">
    <property type="nucleotide sequence ID" value="NZ_SWCJ01000009.1"/>
</dbReference>
<reference evidence="2 3" key="1">
    <citation type="submission" date="2019-04" db="EMBL/GenBank/DDBJ databases">
        <authorList>
            <person name="Hwang J.C."/>
        </authorList>
    </citation>
    <scope>NUCLEOTIDE SEQUENCE [LARGE SCALE GENOMIC DNA]</scope>
    <source>
        <strain evidence="2 3">IMCC35002</strain>
    </source>
</reference>
<dbReference type="SUPFAM" id="SSF54593">
    <property type="entry name" value="Glyoxalase/Bleomycin resistance protein/Dihydroxybiphenyl dioxygenase"/>
    <property type="match status" value="1"/>
</dbReference>
<dbReference type="InterPro" id="IPR029068">
    <property type="entry name" value="Glyas_Bleomycin-R_OHBP_Dase"/>
</dbReference>
<feature type="domain" description="VOC" evidence="1">
    <location>
        <begin position="8"/>
        <end position="125"/>
    </location>
</feature>
<dbReference type="OrthoDB" id="674527at2"/>
<dbReference type="AlphaFoldDB" id="A0A4U1BMB3"/>
<dbReference type="Pfam" id="PF00903">
    <property type="entry name" value="Glyoxalase"/>
    <property type="match status" value="1"/>
</dbReference>
<comment type="caution">
    <text evidence="2">The sequence shown here is derived from an EMBL/GenBank/DDBJ whole genome shotgun (WGS) entry which is preliminary data.</text>
</comment>
<dbReference type="Gene3D" id="3.10.180.10">
    <property type="entry name" value="2,3-Dihydroxybiphenyl 1,2-Dioxygenase, domain 1"/>
    <property type="match status" value="1"/>
</dbReference>